<protein>
    <recommendedName>
        <fullName evidence="2">DNA-3-methyladenine glycosylase II</fullName>
        <ecNumber evidence="2">3.2.2.21</ecNumber>
    </recommendedName>
</protein>
<organism evidence="7 8">
    <name type="scientific">Pseudomonas fluorescens</name>
    <dbReference type="NCBI Taxonomy" id="294"/>
    <lineage>
        <taxon>Bacteria</taxon>
        <taxon>Pseudomonadati</taxon>
        <taxon>Pseudomonadota</taxon>
        <taxon>Gammaproteobacteria</taxon>
        <taxon>Pseudomonadales</taxon>
        <taxon>Pseudomonadaceae</taxon>
        <taxon>Pseudomonas</taxon>
    </lineage>
</organism>
<evidence type="ECO:0000256" key="2">
    <source>
        <dbReference type="ARBA" id="ARBA00012000"/>
    </source>
</evidence>
<evidence type="ECO:0000259" key="5">
    <source>
        <dbReference type="SMART" id="SM00478"/>
    </source>
</evidence>
<name>A0A5E7DGV4_PSEFL</name>
<dbReference type="GO" id="GO:0032131">
    <property type="term" value="F:alkylated DNA binding"/>
    <property type="evidence" value="ECO:0007669"/>
    <property type="project" value="TreeGrafter"/>
</dbReference>
<evidence type="ECO:0000313" key="8">
    <source>
        <dbReference type="Proteomes" id="UP000379480"/>
    </source>
</evidence>
<proteinExistence type="predicted"/>
<dbReference type="CDD" id="cd00056">
    <property type="entry name" value="ENDO3c"/>
    <property type="match status" value="1"/>
</dbReference>
<keyword evidence="3" id="KW-0227">DNA damage</keyword>
<dbReference type="GO" id="GO:0006285">
    <property type="term" value="P:base-excision repair, AP site formation"/>
    <property type="evidence" value="ECO:0007669"/>
    <property type="project" value="TreeGrafter"/>
</dbReference>
<dbReference type="Gene3D" id="1.10.340.30">
    <property type="entry name" value="Hypothetical protein, domain 2"/>
    <property type="match status" value="1"/>
</dbReference>
<dbReference type="GO" id="GO:0006307">
    <property type="term" value="P:DNA alkylation repair"/>
    <property type="evidence" value="ECO:0007669"/>
    <property type="project" value="TreeGrafter"/>
</dbReference>
<dbReference type="InterPro" id="IPR051912">
    <property type="entry name" value="Alkylbase_DNA_Glycosylase/TA"/>
</dbReference>
<reference evidence="7 8" key="1">
    <citation type="submission" date="2019-09" db="EMBL/GenBank/DDBJ databases">
        <authorList>
            <person name="Chandra G."/>
            <person name="Truman W A."/>
        </authorList>
    </citation>
    <scope>NUCLEOTIDE SEQUENCE [LARGE SCALE GENOMIC DNA]</scope>
    <source>
        <strain evidence="7">PS723</strain>
    </source>
</reference>
<dbReference type="InterPro" id="IPR003265">
    <property type="entry name" value="HhH-GPD_domain"/>
</dbReference>
<dbReference type="SMART" id="SM00478">
    <property type="entry name" value="ENDO3c"/>
    <property type="match status" value="1"/>
</dbReference>
<dbReference type="SUPFAM" id="SSF55945">
    <property type="entry name" value="TATA-box binding protein-like"/>
    <property type="match status" value="1"/>
</dbReference>
<dbReference type="InterPro" id="IPR023170">
    <property type="entry name" value="HhH_base_excis_C"/>
</dbReference>
<dbReference type="SMART" id="SM01009">
    <property type="entry name" value="AlkA_N"/>
    <property type="match status" value="1"/>
</dbReference>
<dbReference type="Pfam" id="PF06029">
    <property type="entry name" value="AlkA_N"/>
    <property type="match status" value="1"/>
</dbReference>
<evidence type="ECO:0000256" key="3">
    <source>
        <dbReference type="ARBA" id="ARBA00022763"/>
    </source>
</evidence>
<feature type="domain" description="DNA-3-methyladenine glycosylase AlkA N-terminal" evidence="6">
    <location>
        <begin position="13"/>
        <end position="129"/>
    </location>
</feature>
<dbReference type="GO" id="GO:0005737">
    <property type="term" value="C:cytoplasm"/>
    <property type="evidence" value="ECO:0007669"/>
    <property type="project" value="TreeGrafter"/>
</dbReference>
<dbReference type="InterPro" id="IPR037046">
    <property type="entry name" value="AlkA_N_sf"/>
</dbReference>
<dbReference type="GO" id="GO:0008725">
    <property type="term" value="F:DNA-3-methyladenine glycosylase activity"/>
    <property type="evidence" value="ECO:0007669"/>
    <property type="project" value="TreeGrafter"/>
</dbReference>
<dbReference type="PANTHER" id="PTHR43003">
    <property type="entry name" value="DNA-3-METHYLADENINE GLYCOSYLASE"/>
    <property type="match status" value="1"/>
</dbReference>
<dbReference type="Proteomes" id="UP000379480">
    <property type="component" value="Unassembled WGS sequence"/>
</dbReference>
<dbReference type="PANTHER" id="PTHR43003:SF13">
    <property type="entry name" value="DNA-3-METHYLADENINE GLYCOSYLASE 2"/>
    <property type="match status" value="1"/>
</dbReference>
<dbReference type="InterPro" id="IPR011257">
    <property type="entry name" value="DNA_glycosylase"/>
</dbReference>
<dbReference type="EC" id="3.2.2.21" evidence="2"/>
<evidence type="ECO:0000259" key="6">
    <source>
        <dbReference type="SMART" id="SM01009"/>
    </source>
</evidence>
<dbReference type="Gene3D" id="1.10.1670.10">
    <property type="entry name" value="Helix-hairpin-Helix base-excision DNA repair enzymes (C-terminal)"/>
    <property type="match status" value="1"/>
</dbReference>
<feature type="domain" description="HhH-GPD" evidence="5">
    <location>
        <begin position="139"/>
        <end position="300"/>
    </location>
</feature>
<accession>A0A5E7DGV4</accession>
<gene>
    <name evidence="7" type="primary">alkA</name>
    <name evidence="7" type="ORF">PS723_03825</name>
</gene>
<evidence type="ECO:0000256" key="1">
    <source>
        <dbReference type="ARBA" id="ARBA00000086"/>
    </source>
</evidence>
<dbReference type="SUPFAM" id="SSF48150">
    <property type="entry name" value="DNA-glycosylase"/>
    <property type="match status" value="1"/>
</dbReference>
<evidence type="ECO:0000313" key="7">
    <source>
        <dbReference type="EMBL" id="VVO16176.1"/>
    </source>
</evidence>
<dbReference type="EMBL" id="CABVHY010000019">
    <property type="protein sequence ID" value="VVO16176.1"/>
    <property type="molecule type" value="Genomic_DNA"/>
</dbReference>
<dbReference type="Gene3D" id="3.30.310.20">
    <property type="entry name" value="DNA-3-methyladenine glycosylase AlkA, N-terminal domain"/>
    <property type="match status" value="1"/>
</dbReference>
<keyword evidence="4" id="KW-0234">DNA repair</keyword>
<dbReference type="GO" id="GO:0043916">
    <property type="term" value="F:DNA-7-methylguanine glycosylase activity"/>
    <property type="evidence" value="ECO:0007669"/>
    <property type="project" value="TreeGrafter"/>
</dbReference>
<comment type="catalytic activity">
    <reaction evidence="1">
        <text>Hydrolysis of alkylated DNA, releasing 3-methyladenine, 3-methylguanine, 7-methylguanine and 7-methyladenine.</text>
        <dbReference type="EC" id="3.2.2.21"/>
    </reaction>
</comment>
<sequence>MIERDRGGAEEVMLLLPYRPPYDWPAMLGFLSARAIVGLEAVADGVYSRGFSLKGAHGTLSVQPGTGESLAVTVRFADPASIAQILLRLQRMFDLAADPHIINRQLALDPLMARLTATRPGLRVPGTWDGFELATRAVLGQQITVGAAIRLAGKLVAQYGEPLRAADPQLPGLTHVFPEAAVLAKVDLATLGMPKSRGRTLSGVAQALLDDPLLFEPKANLNEGVTRLLELHGIGDWTAQYIAIRQMREVDAFPSGDVGLINALAALEGGPITARQLLHRAEAWRPWRAYAAQQLWTSLNGSRIGADR</sequence>
<evidence type="ECO:0000256" key="4">
    <source>
        <dbReference type="ARBA" id="ARBA00023204"/>
    </source>
</evidence>
<dbReference type="GO" id="GO:0032993">
    <property type="term" value="C:protein-DNA complex"/>
    <property type="evidence" value="ECO:0007669"/>
    <property type="project" value="TreeGrafter"/>
</dbReference>
<dbReference type="AlphaFoldDB" id="A0A5E7DGV4"/>
<dbReference type="InterPro" id="IPR010316">
    <property type="entry name" value="AlkA_N"/>
</dbReference>